<name>N6USJ3_BARVB</name>
<evidence type="ECO:0000313" key="2">
    <source>
        <dbReference type="Proteomes" id="UP000014011"/>
    </source>
</evidence>
<dbReference type="EMBL" id="AGWD01000027">
    <property type="protein sequence ID" value="ENN93073.1"/>
    <property type="molecule type" value="Genomic_DNA"/>
</dbReference>
<dbReference type="PATRIC" id="fig|1094502.3.peg.2160"/>
<proteinExistence type="predicted"/>
<gene>
    <name evidence="1" type="ORF">BVtw_17280</name>
</gene>
<evidence type="ECO:0008006" key="3">
    <source>
        <dbReference type="Google" id="ProtNLM"/>
    </source>
</evidence>
<sequence>MSCSDTYLYLTLVFFSRKIEDHISNLFARASAHDMTLVCEHFHKNGYPLRIGVVCDQFQFAWPLHGISLSTERLTVGASIYAPRFVEFNVHSPTSIVLAGKALIASQWRNLVIETEPYWKAGKTFKLMVEGLEISTINSPLEEQKFQGKLEPQTKNKRAMQEEAGEQASLKDAQDVIFPPLDQKNVLQKITAEFLRLDLKHEKNHLSGHLTFDDFDSSLFFAPYFIDFPKIDGDLKWIFNDVDHLFENGKDSWKKRLYGKNGLLEHGELIFHTGGVLRVSGPFSFDNEGYLTANFELVFVRHMELLTTMQRLFPEQANNLQALFFVLGVMPKSADGNPVLSLVINHGWAKLGFLKLGRFPPL</sequence>
<dbReference type="Pfam" id="PF09898">
    <property type="entry name" value="DUF2125"/>
    <property type="match status" value="2"/>
</dbReference>
<organism evidence="1 2">
    <name type="scientific">Bartonella vinsonii subsp. berkhoffii str. Tweed</name>
    <dbReference type="NCBI Taxonomy" id="1094502"/>
    <lineage>
        <taxon>Bacteria</taxon>
        <taxon>Pseudomonadati</taxon>
        <taxon>Pseudomonadota</taxon>
        <taxon>Alphaproteobacteria</taxon>
        <taxon>Hyphomicrobiales</taxon>
        <taxon>Bartonellaceae</taxon>
        <taxon>Bartonella</taxon>
    </lineage>
</organism>
<protein>
    <recommendedName>
        <fullName evidence="3">DUF2125 domain-containing protein</fullName>
    </recommendedName>
</protein>
<accession>N6USJ3</accession>
<dbReference type="Proteomes" id="UP000014011">
    <property type="component" value="Unassembled WGS sequence"/>
</dbReference>
<evidence type="ECO:0000313" key="1">
    <source>
        <dbReference type="EMBL" id="ENN93073.1"/>
    </source>
</evidence>
<reference evidence="1 2" key="1">
    <citation type="journal article" date="2013" name="PLoS Genet.">
        <title>A gene transfer agent and a dynamic repertoire of secretion systems hold the keys to the explosive radiation of the emerging pathogen Bartonella.</title>
        <authorList>
            <person name="Guy L."/>
            <person name="Nystedt B."/>
            <person name="Toft C."/>
            <person name="Zaremba-Niedzwiedzka K."/>
            <person name="Berglund E.C."/>
            <person name="Granberg F."/>
            <person name="Naslund K."/>
            <person name="Eriksson A.S."/>
            <person name="Andersson S.G."/>
        </authorList>
    </citation>
    <scope>NUCLEOTIDE SEQUENCE [LARGE SCALE GENOMIC DNA]</scope>
    <source>
        <strain evidence="1">Tweed</strain>
    </source>
</reference>
<comment type="caution">
    <text evidence="1">The sequence shown here is derived from an EMBL/GenBank/DDBJ whole genome shotgun (WGS) entry which is preliminary data.</text>
</comment>
<dbReference type="HOGENOM" id="CLU_833240_0_0_5"/>
<dbReference type="AlphaFoldDB" id="N6USJ3"/>
<dbReference type="InterPro" id="IPR018666">
    <property type="entry name" value="DUF2125"/>
</dbReference>